<evidence type="ECO:0000256" key="11">
    <source>
        <dbReference type="ARBA" id="ARBA00048988"/>
    </source>
</evidence>
<dbReference type="SMART" id="SM00490">
    <property type="entry name" value="HELICc"/>
    <property type="match status" value="1"/>
</dbReference>
<dbReference type="Pfam" id="PF00270">
    <property type="entry name" value="DEAD"/>
    <property type="match status" value="1"/>
</dbReference>
<comment type="similarity">
    <text evidence="12">Belongs to the helicase family. PriA subfamily.</text>
</comment>
<dbReference type="EC" id="5.6.2.4" evidence="12"/>
<dbReference type="PANTHER" id="PTHR30580">
    <property type="entry name" value="PRIMOSOMAL PROTEIN N"/>
    <property type="match status" value="1"/>
</dbReference>
<gene>
    <name evidence="12 15" type="primary">priA</name>
    <name evidence="15" type="ORF">JTBM06_V1_20032</name>
</gene>
<dbReference type="InterPro" id="IPR014001">
    <property type="entry name" value="Helicase_ATP-bd"/>
</dbReference>
<proteinExistence type="inferred from homology"/>
<keyword evidence="5 12" id="KW-0378">Hydrolase</keyword>
<dbReference type="Pfam" id="PF00271">
    <property type="entry name" value="Helicase_C"/>
    <property type="match status" value="1"/>
</dbReference>
<dbReference type="Gene3D" id="3.40.50.300">
    <property type="entry name" value="P-loop containing nucleotide triphosphate hydrolases"/>
    <property type="match status" value="2"/>
</dbReference>
<dbReference type="SMART" id="SM00487">
    <property type="entry name" value="DEXDc"/>
    <property type="match status" value="1"/>
</dbReference>
<dbReference type="InterPro" id="IPR041236">
    <property type="entry name" value="PriA_C"/>
</dbReference>
<dbReference type="InterPro" id="IPR005259">
    <property type="entry name" value="PriA"/>
</dbReference>
<name>A0A7D9D1C4_9GAMM</name>
<feature type="region of interest" description="Disordered" evidence="13">
    <location>
        <begin position="181"/>
        <end position="202"/>
    </location>
</feature>
<dbReference type="GO" id="GO:1990077">
    <property type="term" value="C:primosome complex"/>
    <property type="evidence" value="ECO:0007669"/>
    <property type="project" value="UniProtKB-UniRule"/>
</dbReference>
<dbReference type="GO" id="GO:0006270">
    <property type="term" value="P:DNA replication initiation"/>
    <property type="evidence" value="ECO:0007669"/>
    <property type="project" value="TreeGrafter"/>
</dbReference>
<dbReference type="GO" id="GO:0016787">
    <property type="term" value="F:hydrolase activity"/>
    <property type="evidence" value="ECO:0007669"/>
    <property type="project" value="UniProtKB-KW"/>
</dbReference>
<evidence type="ECO:0000256" key="3">
    <source>
        <dbReference type="ARBA" id="ARBA00022723"/>
    </source>
</evidence>
<keyword evidence="1 12" id="KW-0639">Primosome</keyword>
<dbReference type="InterPro" id="IPR040498">
    <property type="entry name" value="PriA_CRR"/>
</dbReference>
<comment type="catalytic activity">
    <reaction evidence="12">
        <text>Couples ATP hydrolysis with the unwinding of duplex DNA by translocating in the 3'-5' direction.</text>
        <dbReference type="EC" id="5.6.2.4"/>
    </reaction>
</comment>
<dbReference type="InterPro" id="IPR027417">
    <property type="entry name" value="P-loop_NTPase"/>
</dbReference>
<dbReference type="InterPro" id="IPR041222">
    <property type="entry name" value="PriA_3primeBD"/>
</dbReference>
<keyword evidence="8 12" id="KW-0067">ATP-binding</keyword>
<evidence type="ECO:0000256" key="5">
    <source>
        <dbReference type="ARBA" id="ARBA00022801"/>
    </source>
</evidence>
<evidence type="ECO:0000256" key="1">
    <source>
        <dbReference type="ARBA" id="ARBA00022515"/>
    </source>
</evidence>
<dbReference type="CDD" id="cd17929">
    <property type="entry name" value="DEXHc_priA"/>
    <property type="match status" value="1"/>
</dbReference>
<dbReference type="GO" id="GO:0003677">
    <property type="term" value="F:DNA binding"/>
    <property type="evidence" value="ECO:0007669"/>
    <property type="project" value="UniProtKB-UniRule"/>
</dbReference>
<comment type="function">
    <text evidence="12">Initiates the restart of stalled replication forks, which reloads the replicative helicase on sites other than the origin of replication. Recognizes and binds to abandoned replication forks and remodels them to uncover a helicase loading site. Promotes assembly of the primosome at these replication forks.</text>
</comment>
<evidence type="ECO:0000256" key="13">
    <source>
        <dbReference type="SAM" id="MobiDB-lite"/>
    </source>
</evidence>
<sequence>MNAVAVIRVAINAPLSRLFDYLPPDDGKPQPGCRVLVPFGRGVKIGLVMELAAHSDIPASKLKRATAVLDDSPLLNEIDRWLVSFTSDYYHHPVGEVVSAALPALLRQGKPLVSLVRNITVTEIGATTDLNMIRKRAPRQAELLTIIRDADAISFDELDQAMPGWRRLKKNLVDKSLLEEFTSSDESDEPEPLANVEQTDGPALNRDQEKALQVIRSQTGFKVSLIDGVTGSGKTEIYLQLIRDMMHAGRQVLVLVPEIGLTPQLVERFRTRLGLEPVLLHSALTDTARLAAWRAARRGSAAVILGTRSAIFVPMKTPGLIIVDEEHDSSLKQQEGLRYSARDLAIVRAKKQDIPVVLGSATPSLESLQRCREEAYQHLKLPTRAGKAVPPLLRLVDLTIHQSSDGLSMPVIAAITENIRQDGQVLVYLNRRGFAPTLICIGCGKIADCSRCDARMTVHANSNKLMCHHCGASRAIDSECSDCGSSCKPLGQGTERLEDSLRAQFPQDTITRIDSDSTRIKGTMKKALAAATTGETKILVGTQMLSKGHHFPNLTLVVVINADQGLFSTDFRGSERLAQSLIQVAGRSGRVARQGEVIIQTAFPQHAFWSELFRGGYERVASAALAEREKAAWPPFSKLALLRAAAVRREDTHAFLESARQIAEAMNVPDVRILGPVSAPMERRAGRYRAQLLLQSRQRRELHDMLSHIRAALEGSTSARRVRWSIDVDPIELF</sequence>
<evidence type="ECO:0000256" key="12">
    <source>
        <dbReference type="HAMAP-Rule" id="MF_00983"/>
    </source>
</evidence>
<feature type="binding site" evidence="12">
    <location>
        <position position="452"/>
    </location>
    <ligand>
        <name>Zn(2+)</name>
        <dbReference type="ChEBI" id="CHEBI:29105"/>
        <label>2</label>
    </ligand>
</feature>
<dbReference type="NCBIfam" id="TIGR00595">
    <property type="entry name" value="priA"/>
    <property type="match status" value="1"/>
</dbReference>
<feature type="binding site" evidence="12">
    <location>
        <position position="443"/>
    </location>
    <ligand>
        <name>Zn(2+)</name>
        <dbReference type="ChEBI" id="CHEBI:29105"/>
        <label>1</label>
    </ligand>
</feature>
<dbReference type="NCBIfam" id="NF004067">
    <property type="entry name" value="PRK05580.1-4"/>
    <property type="match status" value="1"/>
</dbReference>
<dbReference type="HAMAP" id="MF_00983">
    <property type="entry name" value="PriA"/>
    <property type="match status" value="1"/>
</dbReference>
<dbReference type="GO" id="GO:0005524">
    <property type="term" value="F:ATP binding"/>
    <property type="evidence" value="ECO:0007669"/>
    <property type="project" value="UniProtKB-UniRule"/>
</dbReference>
<feature type="binding site" evidence="12">
    <location>
        <position position="480"/>
    </location>
    <ligand>
        <name>Zn(2+)</name>
        <dbReference type="ChEBI" id="CHEBI:29105"/>
        <label>1</label>
    </ligand>
</feature>
<dbReference type="Pfam" id="PF17764">
    <property type="entry name" value="PriA_3primeBD"/>
    <property type="match status" value="1"/>
</dbReference>
<dbReference type="GO" id="GO:0043138">
    <property type="term" value="F:3'-5' DNA helicase activity"/>
    <property type="evidence" value="ECO:0007669"/>
    <property type="project" value="UniProtKB-EC"/>
</dbReference>
<dbReference type="FunFam" id="3.40.50.300:FF:000489">
    <property type="entry name" value="Primosome assembly protein PriA"/>
    <property type="match status" value="1"/>
</dbReference>
<comment type="cofactor">
    <cofactor evidence="12">
        <name>Zn(2+)</name>
        <dbReference type="ChEBI" id="CHEBI:29105"/>
    </cofactor>
    <text evidence="12">Binds 2 zinc ions per subunit.</text>
</comment>
<dbReference type="Pfam" id="PF18319">
    <property type="entry name" value="Zn_ribbon_PriA"/>
    <property type="match status" value="1"/>
</dbReference>
<evidence type="ECO:0000256" key="2">
    <source>
        <dbReference type="ARBA" id="ARBA00022705"/>
    </source>
</evidence>
<feature type="binding site" evidence="12">
    <location>
        <position position="440"/>
    </location>
    <ligand>
        <name>Zn(2+)</name>
        <dbReference type="ChEBI" id="CHEBI:29105"/>
        <label>1</label>
    </ligand>
</feature>
<comment type="catalytic activity">
    <reaction evidence="11 12">
        <text>ATP + H2O = ADP + phosphate + H(+)</text>
        <dbReference type="Rhea" id="RHEA:13065"/>
        <dbReference type="ChEBI" id="CHEBI:15377"/>
        <dbReference type="ChEBI" id="CHEBI:15378"/>
        <dbReference type="ChEBI" id="CHEBI:30616"/>
        <dbReference type="ChEBI" id="CHEBI:43474"/>
        <dbReference type="ChEBI" id="CHEBI:456216"/>
        <dbReference type="EC" id="5.6.2.4"/>
    </reaction>
</comment>
<keyword evidence="4 12" id="KW-0547">Nucleotide-binding</keyword>
<dbReference type="FunFam" id="3.40.1440.60:FF:000001">
    <property type="entry name" value="Primosomal protein N"/>
    <property type="match status" value="1"/>
</dbReference>
<feature type="binding site" evidence="12">
    <location>
        <position position="470"/>
    </location>
    <ligand>
        <name>Zn(2+)</name>
        <dbReference type="ChEBI" id="CHEBI:29105"/>
        <label>2</label>
    </ligand>
</feature>
<dbReference type="InterPro" id="IPR001650">
    <property type="entry name" value="Helicase_C-like"/>
</dbReference>
<evidence type="ECO:0000259" key="14">
    <source>
        <dbReference type="PROSITE" id="PS51192"/>
    </source>
</evidence>
<dbReference type="PROSITE" id="PS51192">
    <property type="entry name" value="HELICASE_ATP_BIND_1"/>
    <property type="match status" value="1"/>
</dbReference>
<dbReference type="InterPro" id="IPR042115">
    <property type="entry name" value="PriA_3primeBD_sf"/>
</dbReference>
<comment type="subunit">
    <text evidence="12">Component of the replication restart primosome.</text>
</comment>
<feature type="compositionally biased region" description="Acidic residues" evidence="13">
    <location>
        <begin position="182"/>
        <end position="191"/>
    </location>
</feature>
<evidence type="ECO:0000256" key="4">
    <source>
        <dbReference type="ARBA" id="ARBA00022741"/>
    </source>
</evidence>
<dbReference type="GO" id="GO:0006269">
    <property type="term" value="P:DNA replication, synthesis of primer"/>
    <property type="evidence" value="ECO:0007669"/>
    <property type="project" value="UniProtKB-KW"/>
</dbReference>
<evidence type="ECO:0000256" key="10">
    <source>
        <dbReference type="ARBA" id="ARBA00023235"/>
    </source>
</evidence>
<organism evidence="15">
    <name type="scientific">uncultured Woeseiaceae bacterium</name>
    <dbReference type="NCBI Taxonomy" id="1983305"/>
    <lineage>
        <taxon>Bacteria</taxon>
        <taxon>Pseudomonadati</taxon>
        <taxon>Pseudomonadota</taxon>
        <taxon>Gammaproteobacteria</taxon>
        <taxon>Woeseiales</taxon>
        <taxon>Woeseiaceae</taxon>
        <taxon>environmental samples</taxon>
    </lineage>
</organism>
<dbReference type="SUPFAM" id="SSF52540">
    <property type="entry name" value="P-loop containing nucleoside triphosphate hydrolases"/>
    <property type="match status" value="1"/>
</dbReference>
<accession>A0A7D9D1C4</accession>
<keyword evidence="7 12" id="KW-0862">Zinc</keyword>
<keyword evidence="3 12" id="KW-0479">Metal-binding</keyword>
<keyword evidence="10 12" id="KW-0413">Isomerase</keyword>
<feature type="domain" description="Helicase ATP-binding" evidence="14">
    <location>
        <begin position="215"/>
        <end position="381"/>
    </location>
</feature>
<dbReference type="AlphaFoldDB" id="A0A7D9D1C4"/>
<reference evidence="15" key="1">
    <citation type="submission" date="2019-07" db="EMBL/GenBank/DDBJ databases">
        <authorList>
            <person name="Weber M."/>
            <person name="Kostadinov I."/>
            <person name="Kostadinov D I."/>
        </authorList>
    </citation>
    <scope>NUCLEOTIDE SEQUENCE</scope>
    <source>
        <strain evidence="15">Gfbio:sag-sample-m06:053724c1-46a9-4a36-b237-ea2bf867836b</strain>
    </source>
</reference>
<dbReference type="PANTHER" id="PTHR30580:SF0">
    <property type="entry name" value="PRIMOSOMAL PROTEIN N"/>
    <property type="match status" value="1"/>
</dbReference>
<dbReference type="Pfam" id="PF18074">
    <property type="entry name" value="PriA_C"/>
    <property type="match status" value="1"/>
</dbReference>
<keyword evidence="2 12" id="KW-0235">DNA replication</keyword>
<keyword evidence="6 12" id="KW-0347">Helicase</keyword>
<dbReference type="Gene3D" id="3.40.1440.60">
    <property type="entry name" value="PriA, 3(prime) DNA-binding domain"/>
    <property type="match status" value="1"/>
</dbReference>
<dbReference type="GO" id="GO:0006302">
    <property type="term" value="P:double-strand break repair"/>
    <property type="evidence" value="ECO:0007669"/>
    <property type="project" value="InterPro"/>
</dbReference>
<protein>
    <recommendedName>
        <fullName evidence="12">Replication restart protein PriA</fullName>
    </recommendedName>
    <alternativeName>
        <fullName evidence="12">ATP-dependent DNA helicase PriA</fullName>
        <ecNumber evidence="12">5.6.2.4</ecNumber>
    </alternativeName>
    <alternativeName>
        <fullName evidence="12">DNA 3'-5' helicase PriA</fullName>
    </alternativeName>
</protein>
<dbReference type="InterPro" id="IPR011545">
    <property type="entry name" value="DEAD/DEAH_box_helicase_dom"/>
</dbReference>
<feature type="binding site" evidence="12">
    <location>
        <position position="449"/>
    </location>
    <ligand>
        <name>Zn(2+)</name>
        <dbReference type="ChEBI" id="CHEBI:29105"/>
        <label>2</label>
    </ligand>
</feature>
<dbReference type="EMBL" id="LR633967">
    <property type="protein sequence ID" value="VUX55411.1"/>
    <property type="molecule type" value="Genomic_DNA"/>
</dbReference>
<evidence type="ECO:0000256" key="6">
    <source>
        <dbReference type="ARBA" id="ARBA00022806"/>
    </source>
</evidence>
<evidence type="ECO:0000256" key="8">
    <source>
        <dbReference type="ARBA" id="ARBA00022840"/>
    </source>
</evidence>
<evidence type="ECO:0000313" key="15">
    <source>
        <dbReference type="EMBL" id="VUX55411.1"/>
    </source>
</evidence>
<feature type="binding site" evidence="12">
    <location>
        <position position="467"/>
    </location>
    <ligand>
        <name>Zn(2+)</name>
        <dbReference type="ChEBI" id="CHEBI:29105"/>
        <label>2</label>
    </ligand>
</feature>
<keyword evidence="9 12" id="KW-0238">DNA-binding</keyword>
<evidence type="ECO:0000256" key="7">
    <source>
        <dbReference type="ARBA" id="ARBA00022833"/>
    </source>
</evidence>
<dbReference type="GO" id="GO:0008270">
    <property type="term" value="F:zinc ion binding"/>
    <property type="evidence" value="ECO:0007669"/>
    <property type="project" value="UniProtKB-UniRule"/>
</dbReference>
<feature type="binding site" evidence="12">
    <location>
        <position position="483"/>
    </location>
    <ligand>
        <name>Zn(2+)</name>
        <dbReference type="ChEBI" id="CHEBI:29105"/>
        <label>1</label>
    </ligand>
</feature>
<dbReference type="GO" id="GO:0006310">
    <property type="term" value="P:DNA recombination"/>
    <property type="evidence" value="ECO:0007669"/>
    <property type="project" value="InterPro"/>
</dbReference>
<evidence type="ECO:0000256" key="9">
    <source>
        <dbReference type="ARBA" id="ARBA00023125"/>
    </source>
</evidence>